<dbReference type="RefSeq" id="WP_079601487.1">
    <property type="nucleotide sequence ID" value="NZ_LT670817.1"/>
</dbReference>
<dbReference type="PANTHER" id="PTHR34075:SF5">
    <property type="entry name" value="BLR3430 PROTEIN"/>
    <property type="match status" value="1"/>
</dbReference>
<evidence type="ECO:0000313" key="4">
    <source>
        <dbReference type="Proteomes" id="UP000189796"/>
    </source>
</evidence>
<dbReference type="Proteomes" id="UP000189796">
    <property type="component" value="Chromosome I"/>
</dbReference>
<dbReference type="AlphaFoldDB" id="A0A1M5M8X4"/>
<dbReference type="Pfam" id="PF12172">
    <property type="entry name" value="zf-ChsH2"/>
    <property type="match status" value="1"/>
</dbReference>
<evidence type="ECO:0000259" key="2">
    <source>
        <dbReference type="Pfam" id="PF12172"/>
    </source>
</evidence>
<proteinExistence type="predicted"/>
<dbReference type="InterPro" id="IPR012340">
    <property type="entry name" value="NA-bd_OB-fold"/>
</dbReference>
<evidence type="ECO:0008006" key="5">
    <source>
        <dbReference type="Google" id="ProtNLM"/>
    </source>
</evidence>
<dbReference type="PANTHER" id="PTHR34075">
    <property type="entry name" value="BLR3430 PROTEIN"/>
    <property type="match status" value="1"/>
</dbReference>
<dbReference type="EMBL" id="LT670817">
    <property type="protein sequence ID" value="SHG73727.1"/>
    <property type="molecule type" value="Genomic_DNA"/>
</dbReference>
<evidence type="ECO:0000259" key="1">
    <source>
        <dbReference type="Pfam" id="PF01796"/>
    </source>
</evidence>
<dbReference type="Gene3D" id="6.10.30.10">
    <property type="match status" value="1"/>
</dbReference>
<organism evidence="3 4">
    <name type="scientific">Bradyrhizobium erythrophlei</name>
    <dbReference type="NCBI Taxonomy" id="1437360"/>
    <lineage>
        <taxon>Bacteria</taxon>
        <taxon>Pseudomonadati</taxon>
        <taxon>Pseudomonadota</taxon>
        <taxon>Alphaproteobacteria</taxon>
        <taxon>Hyphomicrobiales</taxon>
        <taxon>Nitrobacteraceae</taxon>
        <taxon>Bradyrhizobium</taxon>
    </lineage>
</organism>
<dbReference type="Pfam" id="PF01796">
    <property type="entry name" value="OB_ChsH2_C"/>
    <property type="match status" value="1"/>
</dbReference>
<reference evidence="3 4" key="1">
    <citation type="submission" date="2016-11" db="EMBL/GenBank/DDBJ databases">
        <authorList>
            <person name="Jaros S."/>
            <person name="Januszkiewicz K."/>
            <person name="Wedrychowicz H."/>
        </authorList>
    </citation>
    <scope>NUCLEOTIDE SEQUENCE [LARGE SCALE GENOMIC DNA]</scope>
    <source>
        <strain evidence="3 4">GAS138</strain>
    </source>
</reference>
<dbReference type="InterPro" id="IPR052513">
    <property type="entry name" value="Thioester_dehydratase-like"/>
</dbReference>
<evidence type="ECO:0000313" key="3">
    <source>
        <dbReference type="EMBL" id="SHG73727.1"/>
    </source>
</evidence>
<name>A0A1M5M8X4_9BRAD</name>
<sequence length="136" mass="15153">MAEPARARPKPTPETQHFWDGTQAGELRLQRCDACANVYFPPRPFCPACASRKVSVFKASGKGKLYSYVIHHRPVPGFTPPYAIAVVELDEGPRLMSNIVDCPQTPEALELDMKLEVAFEKLDDKITLPLFRPAKG</sequence>
<gene>
    <name evidence="3" type="ORF">SAMN05443248_2510</name>
</gene>
<dbReference type="SUPFAM" id="SSF50249">
    <property type="entry name" value="Nucleic acid-binding proteins"/>
    <property type="match status" value="1"/>
</dbReference>
<feature type="domain" description="ChsH2 C-terminal OB-fold" evidence="1">
    <location>
        <begin position="59"/>
        <end position="120"/>
    </location>
</feature>
<feature type="domain" description="ChsH2 rubredoxin-like zinc ribbon" evidence="2">
    <location>
        <begin position="19"/>
        <end position="54"/>
    </location>
</feature>
<dbReference type="InterPro" id="IPR002878">
    <property type="entry name" value="ChsH2_C"/>
</dbReference>
<dbReference type="OrthoDB" id="3182121at2"/>
<dbReference type="InterPro" id="IPR022002">
    <property type="entry name" value="ChsH2_Znr"/>
</dbReference>
<protein>
    <recommendedName>
        <fullName evidence="5">DNA-binding protein</fullName>
    </recommendedName>
</protein>
<accession>A0A1M5M8X4</accession>